<organism evidence="2 3">
    <name type="scientific">Legionella drancourtii LLAP12</name>
    <dbReference type="NCBI Taxonomy" id="658187"/>
    <lineage>
        <taxon>Bacteria</taxon>
        <taxon>Pseudomonadati</taxon>
        <taxon>Pseudomonadota</taxon>
        <taxon>Gammaproteobacteria</taxon>
        <taxon>Legionellales</taxon>
        <taxon>Legionellaceae</taxon>
        <taxon>Legionella</taxon>
    </lineage>
</organism>
<dbReference type="OrthoDB" id="5653025at2"/>
<dbReference type="EMBL" id="JH413801">
    <property type="protein sequence ID" value="EHL32294.1"/>
    <property type="molecule type" value="Genomic_DNA"/>
</dbReference>
<keyword evidence="1" id="KW-0472">Membrane</keyword>
<protein>
    <recommendedName>
        <fullName evidence="4">Ankyrin repeat protein</fullName>
    </recommendedName>
</protein>
<evidence type="ECO:0000313" key="3">
    <source>
        <dbReference type="Proteomes" id="UP000002770"/>
    </source>
</evidence>
<proteinExistence type="predicted"/>
<name>G9EKE3_9GAMM</name>
<feature type="transmembrane region" description="Helical" evidence="1">
    <location>
        <begin position="259"/>
        <end position="281"/>
    </location>
</feature>
<evidence type="ECO:0008006" key="4">
    <source>
        <dbReference type="Google" id="ProtNLM"/>
    </source>
</evidence>
<evidence type="ECO:0000256" key="1">
    <source>
        <dbReference type="SAM" id="Phobius"/>
    </source>
</evidence>
<gene>
    <name evidence="2" type="ORF">LDG_5671</name>
</gene>
<dbReference type="AlphaFoldDB" id="G9EKE3"/>
<dbReference type="HOGENOM" id="CLU_857353_0_0_6"/>
<sequence length="324" mass="37141">MSSSSSSSERQWKDIIGFPTRFPAAGSFDDFQKKFFDALKEMPPKECPWEFIFIMPGGGDKSDIMFGCDGRFPVQYGEDHLKPNADKPYLFLWVATDKNAQWRLCEHRGYVNLVAENMMREHKKSNLASNFMAEANRGNVYYHTMSYTNYSKRWVPTAVIMKRAHADIKRYGTGFEYEEAQDHFYACLITMEEEATKLEKRGYKQAADKGKELCEGLHKAAKQYFKISHPSSEDFKTFERACNQEIANAKPTLDKHWEWSQLLATVGIIISTLGLGLAYAVHRKAGGGNFLFFKSDLTQSFDRVMEAKKQVDEVDKVAINKGFK</sequence>
<dbReference type="InParanoid" id="G9EKE3"/>
<keyword evidence="3" id="KW-1185">Reference proteome</keyword>
<dbReference type="Proteomes" id="UP000002770">
    <property type="component" value="Unassembled WGS sequence"/>
</dbReference>
<reference evidence="2 3" key="1">
    <citation type="journal article" date="2011" name="BMC Genomics">
        <title>Insight into cross-talk between intra-amoebal pathogens.</title>
        <authorList>
            <person name="Gimenez G."/>
            <person name="Bertelli C."/>
            <person name="Moliner C."/>
            <person name="Robert C."/>
            <person name="Raoult D."/>
            <person name="Fournier P.E."/>
            <person name="Greub G."/>
        </authorList>
    </citation>
    <scope>NUCLEOTIDE SEQUENCE [LARGE SCALE GENOMIC DNA]</scope>
    <source>
        <strain evidence="2 3">LLAP12</strain>
    </source>
</reference>
<keyword evidence="1" id="KW-1133">Transmembrane helix</keyword>
<evidence type="ECO:0000313" key="2">
    <source>
        <dbReference type="EMBL" id="EHL32294.1"/>
    </source>
</evidence>
<accession>G9EKE3</accession>
<dbReference type="RefSeq" id="WP_006869640.1">
    <property type="nucleotide sequence ID" value="NZ_JH413801.1"/>
</dbReference>
<keyword evidence="1" id="KW-0812">Transmembrane</keyword>